<accession>A0A4P1KHJ8</accession>
<dbReference type="PROSITE" id="PS51257">
    <property type="entry name" value="PROKAR_LIPOPROTEIN"/>
    <property type="match status" value="1"/>
</dbReference>
<reference evidence="1 2" key="1">
    <citation type="submission" date="2019-04" db="EMBL/GenBank/DDBJ databases">
        <authorList>
            <consortium name="Pathogen Informatics"/>
        </authorList>
    </citation>
    <scope>NUCLEOTIDE SEQUENCE [LARGE SCALE GENOMIC DNA]</scope>
    <source>
        <strain evidence="1 2">NCTC9239</strain>
    </source>
</reference>
<dbReference type="AlphaFoldDB" id="A0A4P1KHJ8"/>
<dbReference type="Proteomes" id="UP000309952">
    <property type="component" value="Chromosome"/>
</dbReference>
<name>A0A4P1KHJ8_9CAUL</name>
<protein>
    <submittedName>
        <fullName evidence="1">Uncharacterized protein</fullName>
    </submittedName>
</protein>
<dbReference type="EMBL" id="LR588407">
    <property type="protein sequence ID" value="VTO19842.1"/>
    <property type="molecule type" value="Genomic_DNA"/>
</dbReference>
<evidence type="ECO:0000313" key="1">
    <source>
        <dbReference type="EMBL" id="VTO19842.1"/>
    </source>
</evidence>
<proteinExistence type="predicted"/>
<evidence type="ECO:0000313" key="2">
    <source>
        <dbReference type="Proteomes" id="UP000309952"/>
    </source>
</evidence>
<gene>
    <name evidence="1" type="ORF">NCTC9239_03255</name>
</gene>
<dbReference type="KEGG" id="bvy:NCTC9239_03255"/>
<keyword evidence="2" id="KW-1185">Reference proteome</keyword>
<sequence>MSLRLAQTALVSLFLMVGACSERPAGTANDIGPEIVAWAKLNTQAFSPTAIKLRDGTCLDGKRVPRPWAIATPDPVDPLNPALLIAADGDAVRISPYEVPGRKEDWYGRPQDGRVWVSVVGWSNPEKDYLESWLVGPPATVDASIRKTPTPAANGTPTLWTVKISSESYPYGYVDSRRLTQCRDYGPDIPLILCEMVSQDEQYKFAVQLDASNLPRLPQVLNSISEAIEKARGPCQLA</sequence>
<dbReference type="RefSeq" id="WP_138142226.1">
    <property type="nucleotide sequence ID" value="NZ_LR588407.1"/>
</dbReference>
<organism evidence="1 2">
    <name type="scientific">Brevundimonas vancanneytii</name>
    <dbReference type="NCBI Taxonomy" id="1325724"/>
    <lineage>
        <taxon>Bacteria</taxon>
        <taxon>Pseudomonadati</taxon>
        <taxon>Pseudomonadota</taxon>
        <taxon>Alphaproteobacteria</taxon>
        <taxon>Caulobacterales</taxon>
        <taxon>Caulobacteraceae</taxon>
        <taxon>Brevundimonas</taxon>
    </lineage>
</organism>